<comment type="caution">
    <text evidence="1">The sequence shown here is derived from an EMBL/GenBank/DDBJ whole genome shotgun (WGS) entry which is preliminary data.</text>
</comment>
<gene>
    <name evidence="1" type="ORF">DI536_35435</name>
</gene>
<dbReference type="EMBL" id="QFQP01000072">
    <property type="protein sequence ID" value="PZR03773.1"/>
    <property type="molecule type" value="Genomic_DNA"/>
</dbReference>
<reference evidence="1 2" key="1">
    <citation type="submission" date="2017-08" db="EMBL/GenBank/DDBJ databases">
        <title>Infants hospitalized years apart are colonized by the same room-sourced microbial strains.</title>
        <authorList>
            <person name="Brooks B."/>
            <person name="Olm M.R."/>
            <person name="Firek B.A."/>
            <person name="Baker R."/>
            <person name="Thomas B.C."/>
            <person name="Morowitz M.J."/>
            <person name="Banfield J.F."/>
        </authorList>
    </citation>
    <scope>NUCLEOTIDE SEQUENCE [LARGE SCALE GENOMIC DNA]</scope>
    <source>
        <strain evidence="1">S2_003_000_R2_14</strain>
    </source>
</reference>
<protein>
    <submittedName>
        <fullName evidence="1">Uncharacterized protein</fullName>
    </submittedName>
</protein>
<name>A0A2W5SSJ2_9BACT</name>
<dbReference type="Proteomes" id="UP000249061">
    <property type="component" value="Unassembled WGS sequence"/>
</dbReference>
<organism evidence="1 2">
    <name type="scientific">Archangium gephyra</name>
    <dbReference type="NCBI Taxonomy" id="48"/>
    <lineage>
        <taxon>Bacteria</taxon>
        <taxon>Pseudomonadati</taxon>
        <taxon>Myxococcota</taxon>
        <taxon>Myxococcia</taxon>
        <taxon>Myxococcales</taxon>
        <taxon>Cystobacterineae</taxon>
        <taxon>Archangiaceae</taxon>
        <taxon>Archangium</taxon>
    </lineage>
</organism>
<sequence>MQLPDDPTLLQTVLAASPLNEVERTWAFLVFCGLVEPGAHDEFIRLAGEHAEPVALADALLDVATRRAELLDKREELAQRLWQYFQVGQSLEPEREEGTQPGITGVDG</sequence>
<dbReference type="AlphaFoldDB" id="A0A2W5SSJ2"/>
<evidence type="ECO:0000313" key="2">
    <source>
        <dbReference type="Proteomes" id="UP000249061"/>
    </source>
</evidence>
<evidence type="ECO:0000313" key="1">
    <source>
        <dbReference type="EMBL" id="PZR03773.1"/>
    </source>
</evidence>
<accession>A0A2W5SSJ2</accession>
<proteinExistence type="predicted"/>